<proteinExistence type="predicted"/>
<feature type="domain" description="N-acetyltransferase" evidence="1">
    <location>
        <begin position="14"/>
        <end position="161"/>
    </location>
</feature>
<dbReference type="Pfam" id="PF00583">
    <property type="entry name" value="Acetyltransf_1"/>
    <property type="match status" value="1"/>
</dbReference>
<organism evidence="2 3">
    <name type="scientific">Actinospica acidithermotolerans</name>
    <dbReference type="NCBI Taxonomy" id="2828514"/>
    <lineage>
        <taxon>Bacteria</taxon>
        <taxon>Bacillati</taxon>
        <taxon>Actinomycetota</taxon>
        <taxon>Actinomycetes</taxon>
        <taxon>Catenulisporales</taxon>
        <taxon>Actinospicaceae</taxon>
        <taxon>Actinospica</taxon>
    </lineage>
</organism>
<reference evidence="2" key="1">
    <citation type="submission" date="2021-04" db="EMBL/GenBank/DDBJ databases">
        <title>Genome based classification of Actinospica acidithermotolerans sp. nov., an actinobacterium isolated from an Indonesian hot spring.</title>
        <authorList>
            <person name="Kusuma A.B."/>
            <person name="Putra K.E."/>
            <person name="Nafisah S."/>
            <person name="Loh J."/>
            <person name="Nouioui I."/>
            <person name="Goodfellow M."/>
        </authorList>
    </citation>
    <scope>NUCLEOTIDE SEQUENCE</scope>
    <source>
        <strain evidence="2">MGRD01-02</strain>
    </source>
</reference>
<evidence type="ECO:0000259" key="1">
    <source>
        <dbReference type="PROSITE" id="PS51186"/>
    </source>
</evidence>
<name>A0A941EHX4_9ACTN</name>
<keyword evidence="3" id="KW-1185">Reference proteome</keyword>
<accession>A0A941EHX4</accession>
<dbReference type="RefSeq" id="WP_212522232.1">
    <property type="nucleotide sequence ID" value="NZ_JAGSOH010000186.1"/>
</dbReference>
<evidence type="ECO:0000313" key="2">
    <source>
        <dbReference type="EMBL" id="MBR7831113.1"/>
    </source>
</evidence>
<dbReference type="GO" id="GO:0016747">
    <property type="term" value="F:acyltransferase activity, transferring groups other than amino-acyl groups"/>
    <property type="evidence" value="ECO:0007669"/>
    <property type="project" value="InterPro"/>
</dbReference>
<dbReference type="CDD" id="cd04301">
    <property type="entry name" value="NAT_SF"/>
    <property type="match status" value="1"/>
</dbReference>
<sequence length="161" mass="18057">MGVVVRRASVEDAWELTRLRRVMLKNFQEIYDDQWEYACKDTFEQALADPDGMIQAFVVDAGDFPGKLAACSIGLIHQRLPSPDNHSGLIGYIQSVSTDPDYRRRGYARAVVEATLEWLDSCGVPKTELAASSMGDSLYRELGFSDPRFGTHLSRWLPAQV</sequence>
<dbReference type="SUPFAM" id="SSF55729">
    <property type="entry name" value="Acyl-CoA N-acyltransferases (Nat)"/>
    <property type="match status" value="1"/>
</dbReference>
<protein>
    <submittedName>
        <fullName evidence="2">GNAT family N-acetyltransferase</fullName>
    </submittedName>
</protein>
<dbReference type="PROSITE" id="PS51186">
    <property type="entry name" value="GNAT"/>
    <property type="match status" value="1"/>
</dbReference>
<dbReference type="AlphaFoldDB" id="A0A941EHX4"/>
<dbReference type="Proteomes" id="UP000676325">
    <property type="component" value="Unassembled WGS sequence"/>
</dbReference>
<comment type="caution">
    <text evidence="2">The sequence shown here is derived from an EMBL/GenBank/DDBJ whole genome shotgun (WGS) entry which is preliminary data.</text>
</comment>
<dbReference type="InterPro" id="IPR016181">
    <property type="entry name" value="Acyl_CoA_acyltransferase"/>
</dbReference>
<dbReference type="Gene3D" id="3.40.630.30">
    <property type="match status" value="1"/>
</dbReference>
<gene>
    <name evidence="2" type="ORF">KDK95_32710</name>
</gene>
<dbReference type="InterPro" id="IPR000182">
    <property type="entry name" value="GNAT_dom"/>
</dbReference>
<evidence type="ECO:0000313" key="3">
    <source>
        <dbReference type="Proteomes" id="UP000676325"/>
    </source>
</evidence>
<dbReference type="EMBL" id="JAGSOH010000186">
    <property type="protein sequence ID" value="MBR7831113.1"/>
    <property type="molecule type" value="Genomic_DNA"/>
</dbReference>